<dbReference type="RefSeq" id="WP_031598302.1">
    <property type="nucleotide sequence ID" value="NZ_CP053675.1"/>
</dbReference>
<dbReference type="CDD" id="cd05560">
    <property type="entry name" value="Xcc1710_like"/>
    <property type="match status" value="1"/>
</dbReference>
<dbReference type="Proteomes" id="UP000683551">
    <property type="component" value="Chromosome"/>
</dbReference>
<dbReference type="EMBL" id="CP071137">
    <property type="protein sequence ID" value="QWY77259.1"/>
    <property type="molecule type" value="Genomic_DNA"/>
</dbReference>
<dbReference type="PANTHER" id="PTHR21192">
    <property type="entry name" value="NUCLEAR PROTEIN E3-3"/>
    <property type="match status" value="1"/>
</dbReference>
<dbReference type="Proteomes" id="UP000075653">
    <property type="component" value="Unassembled WGS sequence"/>
</dbReference>
<dbReference type="AlphaFoldDB" id="A0A859AE29"/>
<dbReference type="InterPro" id="IPR007523">
    <property type="entry name" value="NDUFAF3/AAMDC"/>
</dbReference>
<evidence type="ECO:0000313" key="3">
    <source>
        <dbReference type="Proteomes" id="UP000075653"/>
    </source>
</evidence>
<evidence type="ECO:0000313" key="2">
    <source>
        <dbReference type="EMBL" id="QWY77259.1"/>
    </source>
</evidence>
<dbReference type="InterPro" id="IPR036748">
    <property type="entry name" value="MTH938-like_sf"/>
</dbReference>
<keyword evidence="3" id="KW-1185">Reference proteome</keyword>
<reference evidence="2" key="2">
    <citation type="submission" date="2021-02" db="EMBL/GenBank/DDBJ databases">
        <title>Comparative genomics of Ferrovum myxofaciens strains, predominant extremophile bacteria forming large biofilm stalactites in acid mine ecosystems.</title>
        <authorList>
            <person name="Burkartova K."/>
            <person name="Ridl J."/>
            <person name="Pajer P."/>
            <person name="Falteisek L."/>
        </authorList>
    </citation>
    <scope>NUCLEOTIDE SEQUENCE</scope>
    <source>
        <strain evidence="2">MI1III</strain>
    </source>
</reference>
<evidence type="ECO:0000313" key="1">
    <source>
        <dbReference type="EMBL" id="KXW58206.1"/>
    </source>
</evidence>
<sequence length="125" mass="14002">MKLVHHRADTPLTLTGHGPGFVLIDQIKYTESLVLSPERLQPIWASRLELLEERHFAELLDFDPELVLLGSGARFRFPDWGLTRPLLERAIGLEVMDTAAACRTYSILASEGRRVVAALIIEPVS</sequence>
<reference evidence="1 3" key="1">
    <citation type="submission" date="2016-01" db="EMBL/GenBank/DDBJ databases">
        <title>Genome sequence of the acidophilic iron oxidising Ferrovum strain Z-31.</title>
        <authorList>
            <person name="Poehlein A."/>
            <person name="Ullrich S.R."/>
            <person name="Schloemann M."/>
            <person name="Muehling M."/>
            <person name="Daniel R."/>
        </authorList>
    </citation>
    <scope>NUCLEOTIDE SEQUENCE [LARGE SCALE GENOMIC DNA]</scope>
    <source>
        <strain evidence="1 3">Z-31</strain>
    </source>
</reference>
<dbReference type="PATRIC" id="fig|1789004.3.peg.1291"/>
<organism evidence="1 3">
    <name type="scientific">Ferrovum myxofaciens</name>
    <dbReference type="NCBI Taxonomy" id="416213"/>
    <lineage>
        <taxon>Bacteria</taxon>
        <taxon>Pseudomonadati</taxon>
        <taxon>Pseudomonadota</taxon>
        <taxon>Betaproteobacteria</taxon>
        <taxon>Ferrovales</taxon>
        <taxon>Ferrovaceae</taxon>
        <taxon>Ferrovum</taxon>
    </lineage>
</organism>
<accession>A0A859AE29</accession>
<accession>A0A149VYF1</accession>
<name>A0A859AE29_9PROT</name>
<protein>
    <submittedName>
        <fullName evidence="2">Mth938-like domain-containing protein</fullName>
    </submittedName>
</protein>
<dbReference type="PANTHER" id="PTHR21192:SF2">
    <property type="entry name" value="NADH DEHYDROGENASE [UBIQUINONE] 1 ALPHA SUBCOMPLEX ASSEMBLY FACTOR 3"/>
    <property type="match status" value="1"/>
</dbReference>
<dbReference type="GeneID" id="301710552"/>
<dbReference type="OrthoDB" id="9800373at2"/>
<dbReference type="Gene3D" id="3.40.1230.10">
    <property type="entry name" value="MTH938-like"/>
    <property type="match status" value="1"/>
</dbReference>
<proteinExistence type="predicted"/>
<dbReference type="EMBL" id="LRRD01000021">
    <property type="protein sequence ID" value="KXW58206.1"/>
    <property type="molecule type" value="Genomic_DNA"/>
</dbReference>
<gene>
    <name evidence="1" type="ORF">FEMY_12710</name>
    <name evidence="2" type="ORF">JZL65_12445</name>
</gene>
<dbReference type="Pfam" id="PF04430">
    <property type="entry name" value="DUF498"/>
    <property type="match status" value="1"/>
</dbReference>
<dbReference type="SUPFAM" id="SSF64076">
    <property type="entry name" value="MTH938-like"/>
    <property type="match status" value="1"/>
</dbReference>